<evidence type="ECO:0000256" key="4">
    <source>
        <dbReference type="ARBA" id="ARBA00022763"/>
    </source>
</evidence>
<keyword evidence="6" id="KW-0238">DNA-binding</keyword>
<dbReference type="InterPro" id="IPR009446">
    <property type="entry name" value="Mgm101"/>
</dbReference>
<evidence type="ECO:0000256" key="2">
    <source>
        <dbReference type="ARBA" id="ARBA00007053"/>
    </source>
</evidence>
<evidence type="ECO:0000256" key="9">
    <source>
        <dbReference type="ARBA" id="ARBA00023271"/>
    </source>
</evidence>
<evidence type="ECO:0000256" key="8">
    <source>
        <dbReference type="ARBA" id="ARBA00023204"/>
    </source>
</evidence>
<evidence type="ECO:0000313" key="11">
    <source>
        <dbReference type="EMBL" id="KNZ50278.1"/>
    </source>
</evidence>
<dbReference type="PANTHER" id="PTHR31404">
    <property type="entry name" value="MITOCHONDRIAL GENOME MAINTENANCE PROTEIN MGM101"/>
    <property type="match status" value="1"/>
</dbReference>
<comment type="subcellular location">
    <subcellularLocation>
        <location evidence="1">Mitochondrion matrix</location>
        <location evidence="1">Mitochondrion nucleoid</location>
    </subcellularLocation>
</comment>
<keyword evidence="4" id="KW-0227">DNA damage</keyword>
<dbReference type="GO" id="GO:0036297">
    <property type="term" value="P:interstrand cross-link repair"/>
    <property type="evidence" value="ECO:0007669"/>
    <property type="project" value="TreeGrafter"/>
</dbReference>
<evidence type="ECO:0000256" key="10">
    <source>
        <dbReference type="SAM" id="MobiDB-lite"/>
    </source>
</evidence>
<feature type="compositionally biased region" description="Polar residues" evidence="10">
    <location>
        <begin position="71"/>
        <end position="122"/>
    </location>
</feature>
<dbReference type="GO" id="GO:0000725">
    <property type="term" value="P:recombinational repair"/>
    <property type="evidence" value="ECO:0007669"/>
    <property type="project" value="TreeGrafter"/>
</dbReference>
<evidence type="ECO:0000256" key="6">
    <source>
        <dbReference type="ARBA" id="ARBA00023125"/>
    </source>
</evidence>
<protein>
    <recommendedName>
        <fullName evidence="3">Mitochondrial genome maintenance protein MGM101</fullName>
    </recommendedName>
</protein>
<dbReference type="GO" id="GO:0000262">
    <property type="term" value="C:mitochondrial chromosome"/>
    <property type="evidence" value="ECO:0007669"/>
    <property type="project" value="InterPro"/>
</dbReference>
<dbReference type="VEuPathDB" id="FungiDB:VP01_450g5"/>
<feature type="region of interest" description="Disordered" evidence="10">
    <location>
        <begin position="32"/>
        <end position="122"/>
    </location>
</feature>
<proteinExistence type="inferred from homology"/>
<dbReference type="OrthoDB" id="17164at2759"/>
<accession>A0A0L6UP13</accession>
<keyword evidence="5" id="KW-0809">Transit peptide</keyword>
<comment type="caution">
    <text evidence="11">The sequence shown here is derived from an EMBL/GenBank/DDBJ whole genome shotgun (WGS) entry which is preliminary data.</text>
</comment>
<keyword evidence="7" id="KW-0496">Mitochondrion</keyword>
<dbReference type="Pfam" id="PF06420">
    <property type="entry name" value="Mgm101p"/>
    <property type="match status" value="1"/>
</dbReference>
<evidence type="ECO:0000256" key="7">
    <source>
        <dbReference type="ARBA" id="ARBA00023128"/>
    </source>
</evidence>
<reference evidence="11 12" key="1">
    <citation type="submission" date="2015-08" db="EMBL/GenBank/DDBJ databases">
        <title>Next Generation Sequencing and Analysis of the Genome of Puccinia sorghi L Schw, the Causal Agent of Maize Common Rust.</title>
        <authorList>
            <person name="Rochi L."/>
            <person name="Burguener G."/>
            <person name="Darino M."/>
            <person name="Turjanski A."/>
            <person name="Kreff E."/>
            <person name="Dieguez M.J."/>
            <person name="Sacco F."/>
        </authorList>
    </citation>
    <scope>NUCLEOTIDE SEQUENCE [LARGE SCALE GENOMIC DNA]</scope>
    <source>
        <strain evidence="11 12">RO10H11247</strain>
    </source>
</reference>
<dbReference type="Proteomes" id="UP000037035">
    <property type="component" value="Unassembled WGS sequence"/>
</dbReference>
<dbReference type="GO" id="GO:0003697">
    <property type="term" value="F:single-stranded DNA binding"/>
    <property type="evidence" value="ECO:0007669"/>
    <property type="project" value="InterPro"/>
</dbReference>
<dbReference type="STRING" id="27349.A0A0L6UP13"/>
<dbReference type="EMBL" id="LAVV01009624">
    <property type="protein sequence ID" value="KNZ50278.1"/>
    <property type="molecule type" value="Genomic_DNA"/>
</dbReference>
<keyword evidence="8" id="KW-0234">DNA repair</keyword>
<sequence>MCNPRLSAQILGRISRTHVQQTFSTRSINFSTSARTPYSDNDPFTVVDRLNGNQKGPPHSIPRRPDAIPLSATTDSPGQSSVIESHPSTSAQDLHPLPSSTTHIPENLPSPHNNFQSSLLTPTNLGDGTVDWSRSFSGLSQQPFSKEASDILMAPIHPMDVEIKPDGVVYLPEIKYRRILNRAFGPGGWGLVPRGSSHITTKNVSREYGLVCLGRLVSLARGEQDYYNGADNIPTATEGCKSNALMRCCKDLGVASELWDPNYITWWKSKFATVEWVAASSLSSAKKKAVWKKKRLDGWTPNLPSSHN</sequence>
<dbReference type="AlphaFoldDB" id="A0A0L6UP13"/>
<evidence type="ECO:0000313" key="12">
    <source>
        <dbReference type="Proteomes" id="UP000037035"/>
    </source>
</evidence>
<evidence type="ECO:0000256" key="3">
    <source>
        <dbReference type="ARBA" id="ARBA00013628"/>
    </source>
</evidence>
<name>A0A0L6UP13_9BASI</name>
<comment type="similarity">
    <text evidence="2">Belongs to the MGM101 family.</text>
</comment>
<evidence type="ECO:0000256" key="1">
    <source>
        <dbReference type="ARBA" id="ARBA00004436"/>
    </source>
</evidence>
<evidence type="ECO:0000256" key="5">
    <source>
        <dbReference type="ARBA" id="ARBA00022946"/>
    </source>
</evidence>
<organism evidence="11 12">
    <name type="scientific">Puccinia sorghi</name>
    <dbReference type="NCBI Taxonomy" id="27349"/>
    <lineage>
        <taxon>Eukaryota</taxon>
        <taxon>Fungi</taxon>
        <taxon>Dikarya</taxon>
        <taxon>Basidiomycota</taxon>
        <taxon>Pucciniomycotina</taxon>
        <taxon>Pucciniomycetes</taxon>
        <taxon>Pucciniales</taxon>
        <taxon>Pucciniaceae</taxon>
        <taxon>Puccinia</taxon>
    </lineage>
</organism>
<keyword evidence="12" id="KW-1185">Reference proteome</keyword>
<dbReference type="PANTHER" id="PTHR31404:SF0">
    <property type="entry name" value="MITOCHONDRIAL GENOME MAINTENANCE PROTEIN MGM101"/>
    <property type="match status" value="1"/>
</dbReference>
<gene>
    <name evidence="11" type="ORF">VP01_450g5</name>
</gene>
<keyword evidence="9" id="KW-1135">Mitochondrion nucleoid</keyword>